<gene>
    <name evidence="3" type="ORF">N7456_007211</name>
</gene>
<evidence type="ECO:0000313" key="4">
    <source>
        <dbReference type="Proteomes" id="UP001149165"/>
    </source>
</evidence>
<evidence type="ECO:0000256" key="1">
    <source>
        <dbReference type="SAM" id="MobiDB-lite"/>
    </source>
</evidence>
<keyword evidence="2" id="KW-0732">Signal</keyword>
<feature type="compositionally biased region" description="Low complexity" evidence="1">
    <location>
        <begin position="72"/>
        <end position="82"/>
    </location>
</feature>
<reference evidence="3" key="2">
    <citation type="journal article" date="2023" name="IMA Fungus">
        <title>Comparative genomic study of the Penicillium genus elucidates a diverse pangenome and 15 lateral gene transfer events.</title>
        <authorList>
            <person name="Petersen C."/>
            <person name="Sorensen T."/>
            <person name="Nielsen M.R."/>
            <person name="Sondergaard T.E."/>
            <person name="Sorensen J.L."/>
            <person name="Fitzpatrick D.A."/>
            <person name="Frisvad J.C."/>
            <person name="Nielsen K.L."/>
        </authorList>
    </citation>
    <scope>NUCLEOTIDE SEQUENCE</scope>
    <source>
        <strain evidence="3">IBT 30069</strain>
    </source>
</reference>
<dbReference type="AlphaFoldDB" id="A0A9W9KCF2"/>
<organism evidence="3 4">
    <name type="scientific">Penicillium angulare</name>
    <dbReference type="NCBI Taxonomy" id="116970"/>
    <lineage>
        <taxon>Eukaryota</taxon>
        <taxon>Fungi</taxon>
        <taxon>Dikarya</taxon>
        <taxon>Ascomycota</taxon>
        <taxon>Pezizomycotina</taxon>
        <taxon>Eurotiomycetes</taxon>
        <taxon>Eurotiomycetidae</taxon>
        <taxon>Eurotiales</taxon>
        <taxon>Aspergillaceae</taxon>
        <taxon>Penicillium</taxon>
    </lineage>
</organism>
<comment type="caution">
    <text evidence="3">The sequence shown here is derived from an EMBL/GenBank/DDBJ whole genome shotgun (WGS) entry which is preliminary data.</text>
</comment>
<sequence length="187" mass="20371">MKLSSLLLVPSFLLAPVIAARSTGEWVGDVKTIADEYQKVQTAVNKVKSQGGYYGGFLSLATSLRKSDEKVSAAASQQQKASEPQLLPDSGAESEFNEACAAVAGYFPEFSTVGIETMNALLNPKFICVEETKKAFIPAKCTNCPESWRKWNSDWDFENSYAAFKGKFQEATDAYQDIGAYCATKSS</sequence>
<dbReference type="EMBL" id="JAPQKH010000004">
    <property type="protein sequence ID" value="KAJ5101159.1"/>
    <property type="molecule type" value="Genomic_DNA"/>
</dbReference>
<dbReference type="OrthoDB" id="5417858at2759"/>
<evidence type="ECO:0000256" key="2">
    <source>
        <dbReference type="SAM" id="SignalP"/>
    </source>
</evidence>
<reference evidence="3" key="1">
    <citation type="submission" date="2022-11" db="EMBL/GenBank/DDBJ databases">
        <authorList>
            <person name="Petersen C."/>
        </authorList>
    </citation>
    <scope>NUCLEOTIDE SEQUENCE</scope>
    <source>
        <strain evidence="3">IBT 30069</strain>
    </source>
</reference>
<accession>A0A9W9KCF2</accession>
<name>A0A9W9KCF2_9EURO</name>
<feature type="region of interest" description="Disordered" evidence="1">
    <location>
        <begin position="72"/>
        <end position="91"/>
    </location>
</feature>
<evidence type="ECO:0000313" key="3">
    <source>
        <dbReference type="EMBL" id="KAJ5101159.1"/>
    </source>
</evidence>
<feature type="signal peptide" evidence="2">
    <location>
        <begin position="1"/>
        <end position="19"/>
    </location>
</feature>
<proteinExistence type="predicted"/>
<keyword evidence="4" id="KW-1185">Reference proteome</keyword>
<dbReference type="Proteomes" id="UP001149165">
    <property type="component" value="Unassembled WGS sequence"/>
</dbReference>
<feature type="chain" id="PRO_5040740654" evidence="2">
    <location>
        <begin position="20"/>
        <end position="187"/>
    </location>
</feature>
<protein>
    <submittedName>
        <fullName evidence="3">Uncharacterized protein</fullName>
    </submittedName>
</protein>